<name>A0A813CL76_9DINO</name>
<proteinExistence type="predicted"/>
<sequence>ASVYGPRRSVGSLKFDIRPNEDFKAVRERMWGVVKGLRDMSIVVPSVKDSPNPRPAWAAFMKTKEARKRSALVSQIRRVTTQLAADCTTEQGGERDDFHNGIWEDNL</sequence>
<reference evidence="1" key="1">
    <citation type="submission" date="2021-02" db="EMBL/GenBank/DDBJ databases">
        <authorList>
            <person name="Dougan E. K."/>
            <person name="Rhodes N."/>
            <person name="Thang M."/>
            <person name="Chan C."/>
        </authorList>
    </citation>
    <scope>NUCLEOTIDE SEQUENCE</scope>
</reference>
<keyword evidence="2" id="KW-1185">Reference proteome</keyword>
<dbReference type="AlphaFoldDB" id="A0A813CL76"/>
<organism evidence="1 2">
    <name type="scientific">Symbiodinium necroappetens</name>
    <dbReference type="NCBI Taxonomy" id="1628268"/>
    <lineage>
        <taxon>Eukaryota</taxon>
        <taxon>Sar</taxon>
        <taxon>Alveolata</taxon>
        <taxon>Dinophyceae</taxon>
        <taxon>Suessiales</taxon>
        <taxon>Symbiodiniaceae</taxon>
        <taxon>Symbiodinium</taxon>
    </lineage>
</organism>
<protein>
    <submittedName>
        <fullName evidence="1">SSB protein</fullName>
    </submittedName>
</protein>
<gene>
    <name evidence="1" type="primary">SSB</name>
    <name evidence="1" type="ORF">SNEC2469_LOCUS35598</name>
</gene>
<comment type="caution">
    <text evidence="1">The sequence shown here is derived from an EMBL/GenBank/DDBJ whole genome shotgun (WGS) entry which is preliminary data.</text>
</comment>
<feature type="non-terminal residue" evidence="1">
    <location>
        <position position="107"/>
    </location>
</feature>
<evidence type="ECO:0000313" key="2">
    <source>
        <dbReference type="Proteomes" id="UP000601435"/>
    </source>
</evidence>
<feature type="non-terminal residue" evidence="1">
    <location>
        <position position="1"/>
    </location>
</feature>
<evidence type="ECO:0000313" key="1">
    <source>
        <dbReference type="EMBL" id="CAE7945531.1"/>
    </source>
</evidence>
<dbReference type="Proteomes" id="UP000601435">
    <property type="component" value="Unassembled WGS sequence"/>
</dbReference>
<accession>A0A813CL76</accession>
<dbReference type="EMBL" id="CAJNJA010103913">
    <property type="protein sequence ID" value="CAE7945531.1"/>
    <property type="molecule type" value="Genomic_DNA"/>
</dbReference>